<protein>
    <recommendedName>
        <fullName evidence="2">PORR domain-containing protein</fullName>
    </recommendedName>
</protein>
<dbReference type="InterPro" id="IPR021099">
    <property type="entry name" value="PORR_domain"/>
</dbReference>
<comment type="caution">
    <text evidence="3">The sequence shown here is derived from an EMBL/GenBank/DDBJ whole genome shotgun (WGS) entry which is preliminary data.</text>
</comment>
<dbReference type="PANTHER" id="PTHR31476">
    <property type="entry name" value="PROTEIN WHAT'S THIS FACTOR 1 HOMOLOG, CHLOROPLASTIC"/>
    <property type="match status" value="1"/>
</dbReference>
<proteinExistence type="predicted"/>
<name>A0AAN9M9H7_CANGL</name>
<feature type="region of interest" description="Disordered" evidence="1">
    <location>
        <begin position="421"/>
        <end position="522"/>
    </location>
</feature>
<keyword evidence="4" id="KW-1185">Reference proteome</keyword>
<evidence type="ECO:0000256" key="1">
    <source>
        <dbReference type="SAM" id="MobiDB-lite"/>
    </source>
</evidence>
<feature type="domain" description="PORR" evidence="2">
    <location>
        <begin position="78"/>
        <end position="406"/>
    </location>
</feature>
<dbReference type="Proteomes" id="UP001367508">
    <property type="component" value="Unassembled WGS sequence"/>
</dbReference>
<feature type="compositionally biased region" description="Acidic residues" evidence="1">
    <location>
        <begin position="449"/>
        <end position="486"/>
    </location>
</feature>
<evidence type="ECO:0000313" key="4">
    <source>
        <dbReference type="Proteomes" id="UP001367508"/>
    </source>
</evidence>
<reference evidence="3 4" key="1">
    <citation type="submission" date="2024-01" db="EMBL/GenBank/DDBJ databases">
        <title>The genomes of 5 underutilized Papilionoideae crops provide insights into root nodulation and disease resistanc.</title>
        <authorList>
            <person name="Jiang F."/>
        </authorList>
    </citation>
    <scope>NUCLEOTIDE SEQUENCE [LARGE SCALE GENOMIC DNA]</scope>
    <source>
        <strain evidence="3">LVBAO_FW01</strain>
        <tissue evidence="3">Leaves</tissue>
    </source>
</reference>
<sequence>MDPKLLLPSPSSPFTPLPFFISSTLPFHQKQNLSIKLHCSLLKSQFWGTNLNWVQSQSSHSRKIDAVGPIRAAVKRRKELPFDNVIQRDKKLKFVLKVRNILVNQPDRVMSLKTLGKFKRDLGLDRRRRLIAILKKFPAVFQIMEEGVYSLKFKMTPEAERLYFEELKVRNEMEELVVVKLRKLLMMSLEKRILLEKIAHLRTDLGLPLEFRDTVCHRYPQYFRVVATKRGPALELTHWDPELAVSAAELSAEENRIRELEEQNLIIDRPLKFNRVKLPKGLNLSKNEMRKIMQFRDLPYISPYSDFSGLRPGSREKEKHACGVVHEILSLTLEKRTLIDHLTHFREELRFSQQLRGMLIRHPDMFYVSLKGDRDSVFLREAYRDSQLVEKDRLLLVKEKFRTLVNVPRFPKGDARLIVNDSMKENDGREDESGEEEWSEVDNLMSDGGLEDDGEGYDWSDEDDDEDDDDDDDDDTPPVFDEDAETMEIGQRKSIKQVEDSTQNDEKVLLPVFPDGRPRERW</sequence>
<dbReference type="EMBL" id="JAYMYQ010000002">
    <property type="protein sequence ID" value="KAK7350371.1"/>
    <property type="molecule type" value="Genomic_DNA"/>
</dbReference>
<dbReference type="AlphaFoldDB" id="A0AAN9M9H7"/>
<dbReference type="Pfam" id="PF11955">
    <property type="entry name" value="PORR"/>
    <property type="match status" value="1"/>
</dbReference>
<evidence type="ECO:0000259" key="2">
    <source>
        <dbReference type="Pfam" id="PF11955"/>
    </source>
</evidence>
<feature type="compositionally biased region" description="Basic and acidic residues" evidence="1">
    <location>
        <begin position="496"/>
        <end position="508"/>
    </location>
</feature>
<organism evidence="3 4">
    <name type="scientific">Canavalia gladiata</name>
    <name type="common">Sword bean</name>
    <name type="synonym">Dolichos gladiatus</name>
    <dbReference type="NCBI Taxonomy" id="3824"/>
    <lineage>
        <taxon>Eukaryota</taxon>
        <taxon>Viridiplantae</taxon>
        <taxon>Streptophyta</taxon>
        <taxon>Embryophyta</taxon>
        <taxon>Tracheophyta</taxon>
        <taxon>Spermatophyta</taxon>
        <taxon>Magnoliopsida</taxon>
        <taxon>eudicotyledons</taxon>
        <taxon>Gunneridae</taxon>
        <taxon>Pentapetalae</taxon>
        <taxon>rosids</taxon>
        <taxon>fabids</taxon>
        <taxon>Fabales</taxon>
        <taxon>Fabaceae</taxon>
        <taxon>Papilionoideae</taxon>
        <taxon>50 kb inversion clade</taxon>
        <taxon>NPAAA clade</taxon>
        <taxon>indigoferoid/millettioid clade</taxon>
        <taxon>Phaseoleae</taxon>
        <taxon>Canavalia</taxon>
    </lineage>
</organism>
<evidence type="ECO:0000313" key="3">
    <source>
        <dbReference type="EMBL" id="KAK7350371.1"/>
    </source>
</evidence>
<dbReference type="GO" id="GO:0003723">
    <property type="term" value="F:RNA binding"/>
    <property type="evidence" value="ECO:0007669"/>
    <property type="project" value="InterPro"/>
</dbReference>
<gene>
    <name evidence="3" type="ORF">VNO77_08916</name>
</gene>
<accession>A0AAN9M9H7</accession>
<dbReference type="PANTHER" id="PTHR31476:SF4">
    <property type="entry name" value="PROTEIN WHAT'S THIS FACTOR 1 HOMOLOG, CHLOROPLASTIC"/>
    <property type="match status" value="1"/>
</dbReference>
<dbReference type="InterPro" id="IPR045040">
    <property type="entry name" value="PORR_fam"/>
</dbReference>
<feature type="compositionally biased region" description="Acidic residues" evidence="1">
    <location>
        <begin position="428"/>
        <end position="440"/>
    </location>
</feature>